<evidence type="ECO:0000256" key="1">
    <source>
        <dbReference type="ARBA" id="ARBA00022603"/>
    </source>
</evidence>
<proteinExistence type="inferred from homology"/>
<dbReference type="InterPro" id="IPR004033">
    <property type="entry name" value="UbiE/COQ5_MeTrFase"/>
</dbReference>
<feature type="binding site" evidence="4">
    <location>
        <position position="85"/>
    </location>
    <ligand>
        <name>S-adenosyl-L-methionine</name>
        <dbReference type="ChEBI" id="CHEBI:59789"/>
    </ligand>
</feature>
<evidence type="ECO:0000256" key="4">
    <source>
        <dbReference type="HAMAP-Rule" id="MF_01813"/>
    </source>
</evidence>
<dbReference type="Gene3D" id="3.40.50.150">
    <property type="entry name" value="Vaccinia Virus protein VP39"/>
    <property type="match status" value="1"/>
</dbReference>
<dbReference type="UniPathway" id="UPA00079">
    <property type="reaction ID" value="UER00169"/>
</dbReference>
<comment type="caution">
    <text evidence="4">Lacks conserved residue(s) required for the propagation of feature annotation.</text>
</comment>
<reference evidence="5 6" key="1">
    <citation type="submission" date="2016-08" db="EMBL/GenBank/DDBJ databases">
        <title>Analysis of Carbohydrate Active Enzymes in Thermogemmatispora T81 Reveals Carbohydrate Degradation Ability.</title>
        <authorList>
            <person name="Tomazini A."/>
            <person name="Lal S."/>
            <person name="Stott M."/>
            <person name="Henrissat B."/>
            <person name="Polikarpov I."/>
            <person name="Sparling R."/>
            <person name="Levin D.B."/>
        </authorList>
    </citation>
    <scope>NUCLEOTIDE SEQUENCE [LARGE SCALE GENOMIC DNA]</scope>
    <source>
        <strain evidence="5 6">T81</strain>
    </source>
</reference>
<dbReference type="GO" id="GO:0043770">
    <property type="term" value="F:demethylmenaquinone methyltransferase activity"/>
    <property type="evidence" value="ECO:0007669"/>
    <property type="project" value="UniProtKB-UniRule"/>
</dbReference>
<dbReference type="PANTHER" id="PTHR43591:SF24">
    <property type="entry name" value="2-METHOXY-6-POLYPRENYL-1,4-BENZOQUINOL METHYLASE, MITOCHONDRIAL"/>
    <property type="match status" value="1"/>
</dbReference>
<dbReference type="Proteomes" id="UP000248706">
    <property type="component" value="Unassembled WGS sequence"/>
</dbReference>
<dbReference type="PROSITE" id="PS01183">
    <property type="entry name" value="UBIE_1"/>
    <property type="match status" value="1"/>
</dbReference>
<keyword evidence="4" id="KW-0474">Menaquinone biosynthesis</keyword>
<dbReference type="PROSITE" id="PS01184">
    <property type="entry name" value="UBIE_2"/>
    <property type="match status" value="1"/>
</dbReference>
<dbReference type="CDD" id="cd02440">
    <property type="entry name" value="AdoMet_MTases"/>
    <property type="match status" value="1"/>
</dbReference>
<comment type="catalytic activity">
    <reaction evidence="4">
        <text>a 2-demethylmenaquinol + S-adenosyl-L-methionine = a menaquinol + S-adenosyl-L-homocysteine + H(+)</text>
        <dbReference type="Rhea" id="RHEA:42640"/>
        <dbReference type="Rhea" id="RHEA-COMP:9539"/>
        <dbReference type="Rhea" id="RHEA-COMP:9563"/>
        <dbReference type="ChEBI" id="CHEBI:15378"/>
        <dbReference type="ChEBI" id="CHEBI:18151"/>
        <dbReference type="ChEBI" id="CHEBI:55437"/>
        <dbReference type="ChEBI" id="CHEBI:57856"/>
        <dbReference type="ChEBI" id="CHEBI:59789"/>
        <dbReference type="EC" id="2.1.1.163"/>
    </reaction>
</comment>
<protein>
    <recommendedName>
        <fullName evidence="4">Demethylmenaquinone methyltransferase</fullName>
        <ecNumber evidence="4">2.1.1.163</ecNumber>
    </recommendedName>
</protein>
<keyword evidence="1 4" id="KW-0489">Methyltransferase</keyword>
<dbReference type="HAMAP" id="MF_01813">
    <property type="entry name" value="MenG_UbiE_methyltr"/>
    <property type="match status" value="1"/>
</dbReference>
<comment type="caution">
    <text evidence="5">The sequence shown here is derived from an EMBL/GenBank/DDBJ whole genome shotgun (WGS) entry which is preliminary data.</text>
</comment>
<dbReference type="NCBIfam" id="TIGR01934">
    <property type="entry name" value="MenG_MenH_UbiE"/>
    <property type="match status" value="1"/>
</dbReference>
<comment type="pathway">
    <text evidence="4">Quinol/quinone metabolism; menaquinone biosynthesis; menaquinol from 1,4-dihydroxy-2-naphthoate: step 2/2.</text>
</comment>
<feature type="binding site" evidence="4">
    <location>
        <begin position="113"/>
        <end position="114"/>
    </location>
    <ligand>
        <name>S-adenosyl-L-methionine</name>
        <dbReference type="ChEBI" id="CHEBI:59789"/>
    </ligand>
</feature>
<dbReference type="PROSITE" id="PS51608">
    <property type="entry name" value="SAM_MT_UBIE"/>
    <property type="match status" value="1"/>
</dbReference>
<evidence type="ECO:0000313" key="6">
    <source>
        <dbReference type="Proteomes" id="UP000248706"/>
    </source>
</evidence>
<dbReference type="PANTHER" id="PTHR43591">
    <property type="entry name" value="METHYLTRANSFERASE"/>
    <property type="match status" value="1"/>
</dbReference>
<evidence type="ECO:0000256" key="3">
    <source>
        <dbReference type="ARBA" id="ARBA00022691"/>
    </source>
</evidence>
<dbReference type="EMBL" id="MCIF01000002">
    <property type="protein sequence ID" value="RAQ97252.1"/>
    <property type="molecule type" value="Genomic_DNA"/>
</dbReference>
<sequence length="259" mass="28515">MEESFRRAGGKRTYVQRLFARIARVYDLLNRLMSLGLDRRWRAFAARCLALGPGEIGLDLGAGTADLAIAVIRQAGPGARMIGMDITPEMLDLGRRKLVRLGLQDRIELRVGDAEHIDLPDNSVDGCCSAFMMRNVTDLRQALREMLRVVRPGGRMVCLEISHPPGKLLGALFHLYFYRIAPLFGAIIGKAAEEYRYLPRSLTHFPDAPALKAIMEEVGWSEVRFHRLNGGIVAVHVATKPGPESKSGASAGEADQPLA</sequence>
<gene>
    <name evidence="4" type="primary">menG</name>
    <name evidence="5" type="ORF">A4R35_17065</name>
</gene>
<organism evidence="5 6">
    <name type="scientific">Thermogemmatispora tikiterensis</name>
    <dbReference type="NCBI Taxonomy" id="1825093"/>
    <lineage>
        <taxon>Bacteria</taxon>
        <taxon>Bacillati</taxon>
        <taxon>Chloroflexota</taxon>
        <taxon>Ktedonobacteria</taxon>
        <taxon>Thermogemmatisporales</taxon>
        <taxon>Thermogemmatisporaceae</taxon>
        <taxon>Thermogemmatispora</taxon>
    </lineage>
</organism>
<accession>A0A328VM03</accession>
<dbReference type="EC" id="2.1.1.163" evidence="4"/>
<comment type="function">
    <text evidence="4">Methyltransferase required for the conversion of demethylmenaquinol (DMKH2) to menaquinol (MKH2).</text>
</comment>
<feature type="binding site" evidence="4">
    <location>
        <position position="64"/>
    </location>
    <ligand>
        <name>S-adenosyl-L-methionine</name>
        <dbReference type="ChEBI" id="CHEBI:59789"/>
    </ligand>
</feature>
<name>A0A328VM03_9CHLR</name>
<dbReference type="Pfam" id="PF01209">
    <property type="entry name" value="Ubie_methyltran"/>
    <property type="match status" value="1"/>
</dbReference>
<dbReference type="AlphaFoldDB" id="A0A328VM03"/>
<comment type="similarity">
    <text evidence="4">Belongs to the class I-like SAM-binding methyltransferase superfamily. MenG/UbiE family.</text>
</comment>
<dbReference type="SUPFAM" id="SSF53335">
    <property type="entry name" value="S-adenosyl-L-methionine-dependent methyltransferases"/>
    <property type="match status" value="1"/>
</dbReference>
<keyword evidence="6" id="KW-1185">Reference proteome</keyword>
<dbReference type="InterPro" id="IPR029063">
    <property type="entry name" value="SAM-dependent_MTases_sf"/>
</dbReference>
<keyword evidence="3 4" id="KW-0949">S-adenosyl-L-methionine</keyword>
<dbReference type="InterPro" id="IPR023576">
    <property type="entry name" value="UbiE/COQ5_MeTrFase_CS"/>
</dbReference>
<evidence type="ECO:0000313" key="5">
    <source>
        <dbReference type="EMBL" id="RAQ97252.1"/>
    </source>
</evidence>
<dbReference type="GO" id="GO:0009234">
    <property type="term" value="P:menaquinone biosynthetic process"/>
    <property type="evidence" value="ECO:0007669"/>
    <property type="project" value="UniProtKB-UniRule"/>
</dbReference>
<dbReference type="GO" id="GO:0032259">
    <property type="term" value="P:methylation"/>
    <property type="evidence" value="ECO:0007669"/>
    <property type="project" value="UniProtKB-KW"/>
</dbReference>
<evidence type="ECO:0000256" key="2">
    <source>
        <dbReference type="ARBA" id="ARBA00022679"/>
    </source>
</evidence>
<keyword evidence="2 4" id="KW-0808">Transferase</keyword>